<dbReference type="InterPro" id="IPR004045">
    <property type="entry name" value="Glutathione_S-Trfase_N"/>
</dbReference>
<accession>A0ABT5DVS9</accession>
<proteinExistence type="predicted"/>
<dbReference type="InterPro" id="IPR036249">
    <property type="entry name" value="Thioredoxin-like_sf"/>
</dbReference>
<protein>
    <submittedName>
        <fullName evidence="2">Glutathione S-transferase N-terminal domain-containing protein</fullName>
    </submittedName>
</protein>
<dbReference type="PROSITE" id="PS00195">
    <property type="entry name" value="GLUTAREDOXIN_1"/>
    <property type="match status" value="1"/>
</dbReference>
<dbReference type="Proteomes" id="UP001221686">
    <property type="component" value="Unassembled WGS sequence"/>
</dbReference>
<dbReference type="InterPro" id="IPR011767">
    <property type="entry name" value="GLR_AS"/>
</dbReference>
<dbReference type="PROSITE" id="PS50404">
    <property type="entry name" value="GST_NTER"/>
    <property type="match status" value="1"/>
</dbReference>
<evidence type="ECO:0000313" key="3">
    <source>
        <dbReference type="Proteomes" id="UP001221686"/>
    </source>
</evidence>
<reference evidence="2 3" key="1">
    <citation type="submission" date="2022-11" db="EMBL/GenBank/DDBJ databases">
        <title>Minimal conservation of predation-associated metabolite biosynthetic gene clusters underscores biosynthetic potential of Myxococcota including descriptions for ten novel species: Archangium lansinium sp. nov., Myxococcus landrumus sp. nov., Nannocystis bai.</title>
        <authorList>
            <person name="Ahearne A."/>
            <person name="Stevens C."/>
            <person name="Dowd S."/>
        </authorList>
    </citation>
    <scope>NUCLEOTIDE SEQUENCE [LARGE SCALE GENOMIC DNA]</scope>
    <source>
        <strain evidence="2 3">BB15-2</strain>
    </source>
</reference>
<comment type="caution">
    <text evidence="2">The sequence shown here is derived from an EMBL/GenBank/DDBJ whole genome shotgun (WGS) entry which is preliminary data.</text>
</comment>
<dbReference type="Pfam" id="PF13417">
    <property type="entry name" value="GST_N_3"/>
    <property type="match status" value="1"/>
</dbReference>
<dbReference type="SUPFAM" id="SSF52833">
    <property type="entry name" value="Thioredoxin-like"/>
    <property type="match status" value="1"/>
</dbReference>
<name>A0ABT5DVS9_9BACT</name>
<feature type="domain" description="GST N-terminal" evidence="1">
    <location>
        <begin position="45"/>
        <end position="120"/>
    </location>
</feature>
<keyword evidence="3" id="KW-1185">Reference proteome</keyword>
<dbReference type="Gene3D" id="3.40.30.10">
    <property type="entry name" value="Glutaredoxin"/>
    <property type="match status" value="1"/>
</dbReference>
<evidence type="ECO:0000313" key="2">
    <source>
        <dbReference type="EMBL" id="MDC0717742.1"/>
    </source>
</evidence>
<organism evidence="2 3">
    <name type="scientific">Nannocystis bainbridge</name>
    <dbReference type="NCBI Taxonomy" id="2995303"/>
    <lineage>
        <taxon>Bacteria</taxon>
        <taxon>Pseudomonadati</taxon>
        <taxon>Myxococcota</taxon>
        <taxon>Polyangia</taxon>
        <taxon>Nannocystales</taxon>
        <taxon>Nannocystaceae</taxon>
        <taxon>Nannocystis</taxon>
    </lineage>
</organism>
<sequence>MQAEETGHDATREGQGMTRLGSAVATAARFGLGGRVGVTGPRPTGELVLYEFEACPFCRKVREALVWLDLDVLMRPCPPGGTRFRPERVPPFPQLVDGGQLIRESSAIVQHLVDRYGDGEVPWALRLGPLTTLSSGLASLALPRVRALASAAPNQPLELFADETSAEAREIRQWLCAREIAYRWRTCGRGSAKMAELAERTGRAELPALLDPNHGVDVRGAGAAVAHLQRTYGR</sequence>
<gene>
    <name evidence="2" type="ORF">POL25_12620</name>
</gene>
<evidence type="ECO:0000259" key="1">
    <source>
        <dbReference type="PROSITE" id="PS50404"/>
    </source>
</evidence>
<dbReference type="PANTHER" id="PTHR45288:SF1">
    <property type="entry name" value="THIOREDOXIN FAMILY PROTEIN"/>
    <property type="match status" value="1"/>
</dbReference>
<dbReference type="EMBL" id="JAQNDL010000001">
    <property type="protein sequence ID" value="MDC0717742.1"/>
    <property type="molecule type" value="Genomic_DNA"/>
</dbReference>
<dbReference type="PANTHER" id="PTHR45288">
    <property type="entry name" value="THIOREDOXIN FAMILY PROTEIN"/>
    <property type="match status" value="1"/>
</dbReference>
<dbReference type="RefSeq" id="WP_272086226.1">
    <property type="nucleotide sequence ID" value="NZ_JAQNDL010000001.1"/>
</dbReference>